<dbReference type="PATRIC" id="fig|1263870.3.peg.7199"/>
<dbReference type="EMBL" id="ANOH01000485">
    <property type="protein sequence ID" value="EMI51766.1"/>
    <property type="molecule type" value="Genomic_DNA"/>
</dbReference>
<dbReference type="AlphaFoldDB" id="M5U1P5"/>
<accession>M5U1P5</accession>
<evidence type="ECO:0000313" key="1">
    <source>
        <dbReference type="EMBL" id="EMI51766.1"/>
    </source>
</evidence>
<comment type="caution">
    <text evidence="1">The sequence shown here is derived from an EMBL/GenBank/DDBJ whole genome shotgun (WGS) entry which is preliminary data.</text>
</comment>
<protein>
    <submittedName>
        <fullName evidence="1">Uncharacterized protein</fullName>
    </submittedName>
</protein>
<evidence type="ECO:0000313" key="2">
    <source>
        <dbReference type="Proteomes" id="UP000011885"/>
    </source>
</evidence>
<keyword evidence="2" id="KW-1185">Reference proteome</keyword>
<sequence length="85" mass="9962">MIGERLRVKIEMTNHTRRNANFDCLLFAGSDRQYERRVLAVAPNETAERNIDWAEGKNLIGKRLLLRAIEQEGNRVINYTFEVTR</sequence>
<gene>
    <name evidence="1" type="ORF">RSSM_06786</name>
</gene>
<name>M5U1P5_9BACT</name>
<proteinExistence type="predicted"/>
<reference evidence="1 2" key="1">
    <citation type="journal article" date="2013" name="Mar. Genomics">
        <title>Expression of sulfatases in Rhodopirellula baltica and the diversity of sulfatases in the genus Rhodopirellula.</title>
        <authorList>
            <person name="Wegner C.E."/>
            <person name="Richter-Heitmann T."/>
            <person name="Klindworth A."/>
            <person name="Klockow C."/>
            <person name="Richter M."/>
            <person name="Achstetter T."/>
            <person name="Glockner F.O."/>
            <person name="Harder J."/>
        </authorList>
    </citation>
    <scope>NUCLEOTIDE SEQUENCE [LARGE SCALE GENOMIC DNA]</scope>
    <source>
        <strain evidence="1 2">SM41</strain>
    </source>
</reference>
<dbReference type="Proteomes" id="UP000011885">
    <property type="component" value="Unassembled WGS sequence"/>
</dbReference>
<organism evidence="1 2">
    <name type="scientific">Rhodopirellula sallentina SM41</name>
    <dbReference type="NCBI Taxonomy" id="1263870"/>
    <lineage>
        <taxon>Bacteria</taxon>
        <taxon>Pseudomonadati</taxon>
        <taxon>Planctomycetota</taxon>
        <taxon>Planctomycetia</taxon>
        <taxon>Pirellulales</taxon>
        <taxon>Pirellulaceae</taxon>
        <taxon>Rhodopirellula</taxon>
    </lineage>
</organism>